<dbReference type="InterPro" id="IPR046521">
    <property type="entry name" value="DUF6698"/>
</dbReference>
<name>A0A164P3P9_9AGAM</name>
<evidence type="ECO:0000313" key="3">
    <source>
        <dbReference type="Proteomes" id="UP000076722"/>
    </source>
</evidence>
<sequence length="543" mass="59600">MSSPPATPSTQSVEPAPAVAPVLHTPVAANIPPQGRRDPKVRDPIRVGHLIARHFDAYGNFWAGVNAKVQLDKLAAGEVTSLDNEDELFEDVKIVTFANEMSPHVGRLIDEASPEDLESYNKNVNTGQTEQRNTDTKKIKNLVKDSFNITPADNHPFLPFNPPLIARNKSDRGFHHPAIAKLLVEGDVVWDTLNATERAYYLAPGNEIPPSIFRAYLYENYLSNADDLTIGLYRSQLMILVMVICHMNVSSLKDVGRSTQPRKLLTYQTIVYWATLLLFALSSHGRIDEFDYQTYYRIQIRFFEDPESREFTEDLIAFYDRILYPGTANYSTQRGESDESSLAKIQRQRRAKKAAAGIPLPPTPPSSVPRVRPTAPPPPPPPVNNHQTPIQAPPVPLINTFRAIASNVAKDAANRALANPHLSSAGDLATQESLSAPNTSPTPVTSIRPRPKPRATTSTPIVSDIPRTTRTSAKRPLADATNKPAKKSKPTAKAPAKKGKGKGRGIGKGKGKGKGRKQVAVVEEEEEEASETESELSELEGSD</sequence>
<organism evidence="2 3">
    <name type="scientific">Sistotremastrum niveocremeum HHB9708</name>
    <dbReference type="NCBI Taxonomy" id="1314777"/>
    <lineage>
        <taxon>Eukaryota</taxon>
        <taxon>Fungi</taxon>
        <taxon>Dikarya</taxon>
        <taxon>Basidiomycota</taxon>
        <taxon>Agaricomycotina</taxon>
        <taxon>Agaricomycetes</taxon>
        <taxon>Sistotremastrales</taxon>
        <taxon>Sistotremastraceae</taxon>
        <taxon>Sertulicium</taxon>
        <taxon>Sertulicium niveocremeum</taxon>
    </lineage>
</organism>
<reference evidence="2 3" key="1">
    <citation type="journal article" date="2016" name="Mol. Biol. Evol.">
        <title>Comparative Genomics of Early-Diverging Mushroom-Forming Fungi Provides Insights into the Origins of Lignocellulose Decay Capabilities.</title>
        <authorList>
            <person name="Nagy L.G."/>
            <person name="Riley R."/>
            <person name="Tritt A."/>
            <person name="Adam C."/>
            <person name="Daum C."/>
            <person name="Floudas D."/>
            <person name="Sun H."/>
            <person name="Yadav J.S."/>
            <person name="Pangilinan J."/>
            <person name="Larsson K.H."/>
            <person name="Matsuura K."/>
            <person name="Barry K."/>
            <person name="Labutti K."/>
            <person name="Kuo R."/>
            <person name="Ohm R.A."/>
            <person name="Bhattacharya S.S."/>
            <person name="Shirouzu T."/>
            <person name="Yoshinaga Y."/>
            <person name="Martin F.M."/>
            <person name="Grigoriev I.V."/>
            <person name="Hibbett D.S."/>
        </authorList>
    </citation>
    <scope>NUCLEOTIDE SEQUENCE [LARGE SCALE GENOMIC DNA]</scope>
    <source>
        <strain evidence="2 3">HHB9708</strain>
    </source>
</reference>
<evidence type="ECO:0000313" key="2">
    <source>
        <dbReference type="EMBL" id="KZS88329.1"/>
    </source>
</evidence>
<accession>A0A164P3P9</accession>
<feature type="compositionally biased region" description="Pro residues" evidence="1">
    <location>
        <begin position="374"/>
        <end position="383"/>
    </location>
</feature>
<feature type="region of interest" description="Disordered" evidence="1">
    <location>
        <begin position="430"/>
        <end position="543"/>
    </location>
</feature>
<evidence type="ECO:0008006" key="4">
    <source>
        <dbReference type="Google" id="ProtNLM"/>
    </source>
</evidence>
<dbReference type="Pfam" id="PF20414">
    <property type="entry name" value="DUF6698"/>
    <property type="match status" value="1"/>
</dbReference>
<dbReference type="AlphaFoldDB" id="A0A164P3P9"/>
<feature type="compositionally biased region" description="Acidic residues" evidence="1">
    <location>
        <begin position="522"/>
        <end position="543"/>
    </location>
</feature>
<feature type="compositionally biased region" description="Basic residues" evidence="1">
    <location>
        <begin position="484"/>
        <end position="517"/>
    </location>
</feature>
<dbReference type="Proteomes" id="UP000076722">
    <property type="component" value="Unassembled WGS sequence"/>
</dbReference>
<dbReference type="STRING" id="1314777.A0A164P3P9"/>
<gene>
    <name evidence="2" type="ORF">SISNIDRAFT_470320</name>
</gene>
<dbReference type="EMBL" id="KV419438">
    <property type="protein sequence ID" value="KZS88329.1"/>
    <property type="molecule type" value="Genomic_DNA"/>
</dbReference>
<proteinExistence type="predicted"/>
<keyword evidence="3" id="KW-1185">Reference proteome</keyword>
<evidence type="ECO:0000256" key="1">
    <source>
        <dbReference type="SAM" id="MobiDB-lite"/>
    </source>
</evidence>
<dbReference type="OrthoDB" id="3160134at2759"/>
<feature type="region of interest" description="Disordered" evidence="1">
    <location>
        <begin position="351"/>
        <end position="393"/>
    </location>
</feature>
<feature type="compositionally biased region" description="Polar residues" evidence="1">
    <location>
        <begin position="455"/>
        <end position="471"/>
    </location>
</feature>
<protein>
    <recommendedName>
        <fullName evidence="4">Fungal-type protein kinase domain-containing protein</fullName>
    </recommendedName>
</protein>
<feature type="compositionally biased region" description="Polar residues" evidence="1">
    <location>
        <begin position="430"/>
        <end position="445"/>
    </location>
</feature>